<keyword evidence="1" id="KW-0472">Membrane</keyword>
<gene>
    <name evidence="2" type="ordered locus">Ilyop_2029</name>
</gene>
<dbReference type="Proteomes" id="UP000006875">
    <property type="component" value="Plasmid pILYOP01"/>
</dbReference>
<dbReference type="OrthoDB" id="94318at2"/>
<sequence>MEFLSKYGLVIFSGVVFLGVFFKFKKKAHQLGDNIGDRLPETVRKEMGEYIEAFAEGLKGENYDGDGNLVSNTQIDNAIQKVKIDLGLKE</sequence>
<dbReference type="AlphaFoldDB" id="E3HBN8"/>
<dbReference type="RefSeq" id="WP_013388462.1">
    <property type="nucleotide sequence ID" value="NC_014633.1"/>
</dbReference>
<reference evidence="2 3" key="1">
    <citation type="journal article" date="2010" name="Stand. Genomic Sci.">
        <title>Complete genome sequence of Ilyobacter polytropus type strain (CuHbu1).</title>
        <authorList>
            <person name="Sikorski J."/>
            <person name="Chertkov O."/>
            <person name="Lapidus A."/>
            <person name="Nolan M."/>
            <person name="Lucas S."/>
            <person name="Del Rio T.G."/>
            <person name="Tice H."/>
            <person name="Cheng J.F."/>
            <person name="Tapia R."/>
            <person name="Han C."/>
            <person name="Goodwin L."/>
            <person name="Pitluck S."/>
            <person name="Liolios K."/>
            <person name="Ivanova N."/>
            <person name="Mavromatis K."/>
            <person name="Mikhailova N."/>
            <person name="Pati A."/>
            <person name="Chen A."/>
            <person name="Palaniappan K."/>
            <person name="Land M."/>
            <person name="Hauser L."/>
            <person name="Chang Y.J."/>
            <person name="Jeffries C.D."/>
            <person name="Brambilla E."/>
            <person name="Yasawong M."/>
            <person name="Rohde M."/>
            <person name="Pukall R."/>
            <person name="Spring S."/>
            <person name="Goker M."/>
            <person name="Woyke T."/>
            <person name="Bristow J."/>
            <person name="Eisen J.A."/>
            <person name="Markowitz V."/>
            <person name="Hugenholtz P."/>
            <person name="Kyrpides N.C."/>
            <person name="Klenk H.P."/>
        </authorList>
    </citation>
    <scope>NUCLEOTIDE SEQUENCE [LARGE SCALE GENOMIC DNA]</scope>
    <source>
        <strain evidence="3">ATCC 51220 / DSM 2926 / LMG 16218 / CuHBu1</strain>
        <plasmid evidence="3">pILYOP01</plasmid>
    </source>
</reference>
<keyword evidence="2" id="KW-0614">Plasmid</keyword>
<dbReference type="HOGENOM" id="CLU_182158_0_0_0"/>
<feature type="transmembrane region" description="Helical" evidence="1">
    <location>
        <begin position="6"/>
        <end position="24"/>
    </location>
</feature>
<evidence type="ECO:0000313" key="2">
    <source>
        <dbReference type="EMBL" id="ADO83800.1"/>
    </source>
</evidence>
<organism evidence="2 3">
    <name type="scientific">Ilyobacter polytropus (strain ATCC 51220 / DSM 2926 / LMG 16218 / CuHBu1)</name>
    <dbReference type="NCBI Taxonomy" id="572544"/>
    <lineage>
        <taxon>Bacteria</taxon>
        <taxon>Fusobacteriati</taxon>
        <taxon>Fusobacteriota</taxon>
        <taxon>Fusobacteriia</taxon>
        <taxon>Fusobacteriales</taxon>
        <taxon>Fusobacteriaceae</taxon>
        <taxon>Ilyobacter</taxon>
    </lineage>
</organism>
<dbReference type="KEGG" id="ipo:Ilyop_2029"/>
<proteinExistence type="predicted"/>
<protein>
    <submittedName>
        <fullName evidence="2">Uncharacterized protein</fullName>
    </submittedName>
</protein>
<evidence type="ECO:0000313" key="3">
    <source>
        <dbReference type="Proteomes" id="UP000006875"/>
    </source>
</evidence>
<accession>E3HBN8</accession>
<geneLocation type="plasmid" evidence="2 3">
    <name>pILYOP01</name>
</geneLocation>
<keyword evidence="3" id="KW-1185">Reference proteome</keyword>
<dbReference type="EMBL" id="CP002282">
    <property type="protein sequence ID" value="ADO83800.1"/>
    <property type="molecule type" value="Genomic_DNA"/>
</dbReference>
<keyword evidence="1" id="KW-0812">Transmembrane</keyword>
<name>E3HBN8_ILYPC</name>
<keyword evidence="1" id="KW-1133">Transmembrane helix</keyword>
<evidence type="ECO:0000256" key="1">
    <source>
        <dbReference type="SAM" id="Phobius"/>
    </source>
</evidence>